<keyword evidence="3 9" id="KW-0285">Flavoprotein</keyword>
<dbReference type="GO" id="GO:0102264">
    <property type="term" value="F:tRNA-dihydrouridine20 synthase activity"/>
    <property type="evidence" value="ECO:0007669"/>
    <property type="project" value="UniProtKB-EC"/>
</dbReference>
<evidence type="ECO:0000256" key="5">
    <source>
        <dbReference type="ARBA" id="ARBA00022694"/>
    </source>
</evidence>
<evidence type="ECO:0000256" key="6">
    <source>
        <dbReference type="ARBA" id="ARBA00022857"/>
    </source>
</evidence>
<sequence length="350" mass="38341">MTSPSQPAASPRIDPAALRLSVAPMMDWTDSHCRVFHRLLAPHARLYTEMVHANAVIHGDRERLLGMDASEHPVALQLGGSEPELLAQAARIGADWGYDEINLNCGCPSDRVQAGRFGACLMREPALVADSVAAMVAACTASGRDVPVTVKCRLGVDDDHDYDCFRAFIDIVADAGCGMFVVHARNAWLQGLSPKENREVPPLRYDWAYRLKRERPDLQVVVNGGIADAGEAAAHLNHADGAMLGRAAYHTPYLLHRLDVAWFGGEVKPRAELLRALRPYVEAQLERGVFLKHITRHLLGLFANERGGRAFRQVLSEGAHKPGADWSLVERAIAITESFATAHDSDRQPA</sequence>
<feature type="site" description="Interacts with tRNA; defines subfamily-specific binding signature" evidence="9">
    <location>
        <position position="309"/>
    </location>
</feature>
<dbReference type="HAMAP" id="MF_02041">
    <property type="entry name" value="DusA_subfam"/>
    <property type="match status" value="1"/>
</dbReference>
<dbReference type="Gene3D" id="3.20.20.70">
    <property type="entry name" value="Aldolase class I"/>
    <property type="match status" value="1"/>
</dbReference>
<accession>A0A514BUM9</accession>
<dbReference type="EMBL" id="CP041242">
    <property type="protein sequence ID" value="QDH71118.1"/>
    <property type="molecule type" value="Genomic_DNA"/>
</dbReference>
<dbReference type="PANTHER" id="PTHR42907">
    <property type="entry name" value="FMN-LINKED OXIDOREDUCTASES SUPERFAMILY PROTEIN"/>
    <property type="match status" value="1"/>
</dbReference>
<keyword evidence="12" id="KW-1185">Reference proteome</keyword>
<dbReference type="PROSITE" id="PS01136">
    <property type="entry name" value="UPF0034"/>
    <property type="match status" value="1"/>
</dbReference>
<feature type="site" description="Interacts with tRNA; defines subfamily-specific binding signature" evidence="9">
    <location>
        <position position="312"/>
    </location>
</feature>
<feature type="domain" description="DUS-like FMN-binding" evidence="10">
    <location>
        <begin position="22"/>
        <end position="324"/>
    </location>
</feature>
<evidence type="ECO:0000313" key="11">
    <source>
        <dbReference type="EMBL" id="QDH71118.1"/>
    </source>
</evidence>
<comment type="catalytic activity">
    <reaction evidence="9">
        <text>5,6-dihydrouridine(20a) in tRNA + NADP(+) = uridine(20a) in tRNA + NADPH + H(+)</text>
        <dbReference type="Rhea" id="RHEA:53344"/>
        <dbReference type="Rhea" id="RHEA-COMP:13535"/>
        <dbReference type="Rhea" id="RHEA-COMP:13536"/>
        <dbReference type="ChEBI" id="CHEBI:15378"/>
        <dbReference type="ChEBI" id="CHEBI:57783"/>
        <dbReference type="ChEBI" id="CHEBI:58349"/>
        <dbReference type="ChEBI" id="CHEBI:65315"/>
        <dbReference type="ChEBI" id="CHEBI:74443"/>
    </reaction>
</comment>
<feature type="binding site" evidence="9">
    <location>
        <begin position="24"/>
        <end position="26"/>
    </location>
    <ligand>
        <name>FMN</name>
        <dbReference type="ChEBI" id="CHEBI:58210"/>
    </ligand>
</feature>
<comment type="catalytic activity">
    <reaction evidence="9">
        <text>5,6-dihydrouridine(20) in tRNA + NADP(+) = uridine(20) in tRNA + NADPH + H(+)</text>
        <dbReference type="Rhea" id="RHEA:53336"/>
        <dbReference type="Rhea" id="RHEA-COMP:13533"/>
        <dbReference type="Rhea" id="RHEA-COMP:13534"/>
        <dbReference type="ChEBI" id="CHEBI:15378"/>
        <dbReference type="ChEBI" id="CHEBI:57783"/>
        <dbReference type="ChEBI" id="CHEBI:58349"/>
        <dbReference type="ChEBI" id="CHEBI:65315"/>
        <dbReference type="ChEBI" id="CHEBI:74443"/>
        <dbReference type="EC" id="1.3.1.91"/>
    </reaction>
</comment>
<feature type="binding site" evidence="9">
    <location>
        <begin position="223"/>
        <end position="225"/>
    </location>
    <ligand>
        <name>FMN</name>
        <dbReference type="ChEBI" id="CHEBI:58210"/>
    </ligand>
</feature>
<keyword evidence="7 9" id="KW-0694">RNA-binding</keyword>
<comment type="similarity">
    <text evidence="9">Belongs to the Dus family. DusA subfamily.</text>
</comment>
<keyword evidence="4 9" id="KW-0288">FMN</keyword>
<feature type="active site" description="Proton donor" evidence="9">
    <location>
        <position position="107"/>
    </location>
</feature>
<dbReference type="AlphaFoldDB" id="A0A514BUM9"/>
<dbReference type="InterPro" id="IPR018517">
    <property type="entry name" value="tRNA_hU_synthase_CS"/>
</dbReference>
<feature type="binding site" evidence="9">
    <location>
        <begin position="245"/>
        <end position="246"/>
    </location>
    <ligand>
        <name>FMN</name>
        <dbReference type="ChEBI" id="CHEBI:58210"/>
    </ligand>
</feature>
<dbReference type="RefSeq" id="WP_141624450.1">
    <property type="nucleotide sequence ID" value="NZ_CP041242.1"/>
</dbReference>
<protein>
    <recommendedName>
        <fullName evidence="9">tRNA-dihydrouridine(20/20a) synthase</fullName>
        <ecNumber evidence="9">1.3.1.91</ecNumber>
    </recommendedName>
    <alternativeName>
        <fullName evidence="9">U20-specific dihydrouridine synthase</fullName>
        <shortName evidence="9">U20-specific Dus</shortName>
    </alternativeName>
    <alternativeName>
        <fullName evidence="9">tRNA-dihydrouridine synthase A</fullName>
    </alternativeName>
</protein>
<keyword evidence="5 9" id="KW-0819">tRNA processing</keyword>
<keyword evidence="8 9" id="KW-0560">Oxidoreductase</keyword>
<comment type="cofactor">
    <cofactor evidence="1 9">
        <name>FMN</name>
        <dbReference type="ChEBI" id="CHEBI:58210"/>
    </cofactor>
</comment>
<dbReference type="Pfam" id="PF01207">
    <property type="entry name" value="Dus"/>
    <property type="match status" value="1"/>
</dbReference>
<feature type="site" description="Interacts with tRNA; defines subfamily-specific binding signature" evidence="9">
    <location>
        <position position="195"/>
    </location>
</feature>
<dbReference type="GO" id="GO:0000049">
    <property type="term" value="F:tRNA binding"/>
    <property type="evidence" value="ECO:0007669"/>
    <property type="project" value="UniProtKB-UniRule"/>
</dbReference>
<feature type="site" description="Interacts with tRNA" evidence="9">
    <location>
        <position position="198"/>
    </location>
</feature>
<evidence type="ECO:0000256" key="9">
    <source>
        <dbReference type="HAMAP-Rule" id="MF_02041"/>
    </source>
</evidence>
<dbReference type="PANTHER" id="PTHR42907:SF1">
    <property type="entry name" value="FMN-LINKED OXIDOREDUCTASES SUPERFAMILY PROTEIN"/>
    <property type="match status" value="1"/>
</dbReference>
<dbReference type="InterPro" id="IPR013785">
    <property type="entry name" value="Aldolase_TIM"/>
</dbReference>
<dbReference type="NCBIfam" id="TIGR00742">
    <property type="entry name" value="yjbN"/>
    <property type="match status" value="1"/>
</dbReference>
<evidence type="ECO:0000256" key="7">
    <source>
        <dbReference type="ARBA" id="ARBA00022884"/>
    </source>
</evidence>
<dbReference type="OrthoDB" id="9783413at2"/>
<keyword evidence="2 9" id="KW-0820">tRNA-binding</keyword>
<dbReference type="Proteomes" id="UP000317199">
    <property type="component" value="Chromosome"/>
</dbReference>
<dbReference type="EC" id="1.3.1.91" evidence="9"/>
<evidence type="ECO:0000259" key="10">
    <source>
        <dbReference type="Pfam" id="PF01207"/>
    </source>
</evidence>
<comment type="function">
    <text evidence="9">Catalyzes the synthesis of 5,6-dihydrouridine (D), a modified base found in the D-loop of most tRNAs, via the reduction of the C5-C6 double bond in target uridines. Specifically modifies U20 and U20a in tRNAs.</text>
</comment>
<reference evidence="11 12" key="1">
    <citation type="submission" date="2019-06" db="EMBL/GenBank/DDBJ databases">
        <title>Lysobacter alkalisoli sp. nov. isolated from saline-alkali soil.</title>
        <authorList>
            <person name="Sun J.-Q."/>
            <person name="Xu L."/>
        </authorList>
    </citation>
    <scope>NUCLEOTIDE SEQUENCE [LARGE SCALE GENOMIC DNA]</scope>
    <source>
        <strain evidence="11 12">SJ-36</strain>
    </source>
</reference>
<dbReference type="GO" id="GO:0010181">
    <property type="term" value="F:FMN binding"/>
    <property type="evidence" value="ECO:0007669"/>
    <property type="project" value="UniProtKB-UniRule"/>
</dbReference>
<feature type="binding site" evidence="9">
    <location>
        <position position="151"/>
    </location>
    <ligand>
        <name>FMN</name>
        <dbReference type="ChEBI" id="CHEBI:58210"/>
    </ligand>
</feature>
<dbReference type="InterPro" id="IPR004653">
    <property type="entry name" value="DusA"/>
</dbReference>
<dbReference type="KEGG" id="lyj:FKV23_14250"/>
<comment type="catalytic activity">
    <reaction evidence="9">
        <text>5,6-dihydrouridine(20a) in tRNA + NAD(+) = uridine(20a) in tRNA + NADH + H(+)</text>
        <dbReference type="Rhea" id="RHEA:53348"/>
        <dbReference type="Rhea" id="RHEA-COMP:13535"/>
        <dbReference type="Rhea" id="RHEA-COMP:13536"/>
        <dbReference type="ChEBI" id="CHEBI:15378"/>
        <dbReference type="ChEBI" id="CHEBI:57540"/>
        <dbReference type="ChEBI" id="CHEBI:57945"/>
        <dbReference type="ChEBI" id="CHEBI:65315"/>
        <dbReference type="ChEBI" id="CHEBI:74443"/>
    </reaction>
</comment>
<dbReference type="Gene3D" id="1.20.120.1460">
    <property type="match status" value="1"/>
</dbReference>
<feature type="binding site" evidence="9">
    <location>
        <position position="77"/>
    </location>
    <ligand>
        <name>FMN</name>
        <dbReference type="ChEBI" id="CHEBI:58210"/>
    </ligand>
</feature>
<dbReference type="GO" id="GO:0050660">
    <property type="term" value="F:flavin adenine dinucleotide binding"/>
    <property type="evidence" value="ECO:0007669"/>
    <property type="project" value="InterPro"/>
</dbReference>
<comment type="catalytic activity">
    <reaction evidence="9">
        <text>5,6-dihydrouridine(20) in tRNA + NAD(+) = uridine(20) in tRNA + NADH + H(+)</text>
        <dbReference type="Rhea" id="RHEA:53340"/>
        <dbReference type="Rhea" id="RHEA-COMP:13533"/>
        <dbReference type="Rhea" id="RHEA-COMP:13534"/>
        <dbReference type="ChEBI" id="CHEBI:15378"/>
        <dbReference type="ChEBI" id="CHEBI:57540"/>
        <dbReference type="ChEBI" id="CHEBI:57945"/>
        <dbReference type="ChEBI" id="CHEBI:65315"/>
        <dbReference type="ChEBI" id="CHEBI:74443"/>
        <dbReference type="EC" id="1.3.1.91"/>
    </reaction>
</comment>
<name>A0A514BUM9_9GAMM</name>
<dbReference type="GO" id="GO:0102266">
    <property type="term" value="F:tRNA-dihydrouridine20a synthase activity"/>
    <property type="evidence" value="ECO:0007669"/>
    <property type="project" value="RHEA"/>
</dbReference>
<organism evidence="11 12">
    <name type="scientific">Marilutibacter alkalisoli</name>
    <dbReference type="NCBI Taxonomy" id="2591633"/>
    <lineage>
        <taxon>Bacteria</taxon>
        <taxon>Pseudomonadati</taxon>
        <taxon>Pseudomonadota</taxon>
        <taxon>Gammaproteobacteria</taxon>
        <taxon>Lysobacterales</taxon>
        <taxon>Lysobacteraceae</taxon>
        <taxon>Marilutibacter</taxon>
    </lineage>
</organism>
<evidence type="ECO:0000256" key="4">
    <source>
        <dbReference type="ARBA" id="ARBA00022643"/>
    </source>
</evidence>
<evidence type="ECO:0000256" key="3">
    <source>
        <dbReference type="ARBA" id="ARBA00022630"/>
    </source>
</evidence>
<dbReference type="CDD" id="cd02801">
    <property type="entry name" value="DUS_like_FMN"/>
    <property type="match status" value="1"/>
</dbReference>
<evidence type="ECO:0000256" key="8">
    <source>
        <dbReference type="ARBA" id="ARBA00023002"/>
    </source>
</evidence>
<evidence type="ECO:0000313" key="12">
    <source>
        <dbReference type="Proteomes" id="UP000317199"/>
    </source>
</evidence>
<feature type="binding site" evidence="9">
    <location>
        <position position="183"/>
    </location>
    <ligand>
        <name>FMN</name>
        <dbReference type="ChEBI" id="CHEBI:58210"/>
    </ligand>
</feature>
<evidence type="ECO:0000256" key="1">
    <source>
        <dbReference type="ARBA" id="ARBA00001917"/>
    </source>
</evidence>
<dbReference type="NCBIfam" id="NF008774">
    <property type="entry name" value="PRK11815.1"/>
    <property type="match status" value="1"/>
</dbReference>
<evidence type="ECO:0000256" key="2">
    <source>
        <dbReference type="ARBA" id="ARBA00022555"/>
    </source>
</evidence>
<feature type="site" description="Interacts with tRNA" evidence="9">
    <location>
        <position position="104"/>
    </location>
</feature>
<dbReference type="InterPro" id="IPR035587">
    <property type="entry name" value="DUS-like_FMN-bd"/>
</dbReference>
<keyword evidence="6 9" id="KW-0521">NADP</keyword>
<proteinExistence type="inferred from homology"/>
<gene>
    <name evidence="9 11" type="primary">dusA</name>
    <name evidence="11" type="ORF">FKV23_14250</name>
</gene>
<dbReference type="SUPFAM" id="SSF51395">
    <property type="entry name" value="FMN-linked oxidoreductases"/>
    <property type="match status" value="1"/>
</dbReference>